<evidence type="ECO:0000256" key="1">
    <source>
        <dbReference type="ARBA" id="ARBA00009986"/>
    </source>
</evidence>
<sequence>MFEENVEEATAALMADLGRPMGEAQGECMVIIREAKDISAKIKTWMAAERKDVHLLVLPAEAAVRRSPFGTVLIVAPYNYPLVLLFEPLIGAIAAGNTAMVKPSELTPASAEFLARKMPKYISPDVCRVVTGGVDVSTALLATKWDFIYFTGSPRVGQIVAKAAAEHMTPTALELGGKAPCLIDQSAPLRESARRIINTKAINAGQTCMAPDYLLVHEAHHADFLAALQAEMKEQFGDEPIRSKDFGRMCTTSHYDRMVELLAKAGGKQIRIGAAGPDRATKYMPLTLVDGPTVGSPILKEEIFGPLLPVLTYASLAEAVKLIQSIDPTPLALYVFSADETVAETLLSEVQSGTVVVNDCYLHHICHTLPFGGVGTSGYGVCHGRYSFETFTYQRAVLWRNATLDIDMTIPLPVRHCSAADKWMLRPKLLSLLLLYGPYVSIPRRRHLVLALVAIVSLFLYRKYSAIV</sequence>
<dbReference type="InterPro" id="IPR016161">
    <property type="entry name" value="Ald_DH/histidinol_DH"/>
</dbReference>
<reference evidence="9" key="1">
    <citation type="journal article" date="2015" name="PLoS Genet.">
        <title>Genome Sequence and Transcriptome Analyses of Chrysochromulina tobin: Metabolic Tools for Enhanced Algal Fitness in the Prominent Order Prymnesiales (Haptophyceae).</title>
        <authorList>
            <person name="Hovde B.T."/>
            <person name="Deodato C.R."/>
            <person name="Hunsperger H.M."/>
            <person name="Ryken S.A."/>
            <person name="Yost W."/>
            <person name="Jha R.K."/>
            <person name="Patterson J."/>
            <person name="Monnat R.J. Jr."/>
            <person name="Barlow S.B."/>
            <person name="Starkenburg S.R."/>
            <person name="Cattolico R.A."/>
        </authorList>
    </citation>
    <scope>NUCLEOTIDE SEQUENCE</scope>
    <source>
        <strain evidence="9">CCMP291</strain>
    </source>
</reference>
<name>A0A0M0K9I3_9EUKA</name>
<accession>A0A0M0K9I3</accession>
<dbReference type="SUPFAM" id="SSF53720">
    <property type="entry name" value="ALDH-like"/>
    <property type="match status" value="1"/>
</dbReference>
<evidence type="ECO:0000259" key="7">
    <source>
        <dbReference type="Pfam" id="PF00171"/>
    </source>
</evidence>
<evidence type="ECO:0000256" key="5">
    <source>
        <dbReference type="PROSITE-ProRule" id="PRU10007"/>
    </source>
</evidence>
<dbReference type="PANTHER" id="PTHR43570">
    <property type="entry name" value="ALDEHYDE DEHYDROGENASE"/>
    <property type="match status" value="1"/>
</dbReference>
<evidence type="ECO:0000256" key="4">
    <source>
        <dbReference type="PIRSR" id="PIRSR036492-1"/>
    </source>
</evidence>
<dbReference type="GO" id="GO:0006081">
    <property type="term" value="P:aldehyde metabolic process"/>
    <property type="evidence" value="ECO:0007669"/>
    <property type="project" value="InterPro"/>
</dbReference>
<protein>
    <recommendedName>
        <fullName evidence="3">Aldehyde dehydrogenase</fullName>
    </recommendedName>
</protein>
<dbReference type="AlphaFoldDB" id="A0A0M0K9I3"/>
<evidence type="ECO:0000256" key="6">
    <source>
        <dbReference type="RuleBase" id="RU003345"/>
    </source>
</evidence>
<dbReference type="Proteomes" id="UP000037460">
    <property type="component" value="Unassembled WGS sequence"/>
</dbReference>
<dbReference type="InterPro" id="IPR016163">
    <property type="entry name" value="Ald_DH_C"/>
</dbReference>
<evidence type="ECO:0000313" key="9">
    <source>
        <dbReference type="Proteomes" id="UP000037460"/>
    </source>
</evidence>
<dbReference type="PROSITE" id="PS00070">
    <property type="entry name" value="ALDEHYDE_DEHYDR_CYS"/>
    <property type="match status" value="1"/>
</dbReference>
<keyword evidence="2 3" id="KW-0560">Oxidoreductase</keyword>
<feature type="active site" evidence="4 5">
    <location>
        <position position="174"/>
    </location>
</feature>
<dbReference type="PROSITE" id="PS00687">
    <property type="entry name" value="ALDEHYDE_DEHYDR_GLU"/>
    <property type="match status" value="1"/>
</dbReference>
<organism evidence="8 9">
    <name type="scientific">Chrysochromulina tobinii</name>
    <dbReference type="NCBI Taxonomy" id="1460289"/>
    <lineage>
        <taxon>Eukaryota</taxon>
        <taxon>Haptista</taxon>
        <taxon>Haptophyta</taxon>
        <taxon>Prymnesiophyceae</taxon>
        <taxon>Prymnesiales</taxon>
        <taxon>Chrysochromulinaceae</taxon>
        <taxon>Chrysochromulina</taxon>
    </lineage>
</organism>
<proteinExistence type="inferred from homology"/>
<dbReference type="OrthoDB" id="440325at2759"/>
<evidence type="ECO:0000256" key="2">
    <source>
        <dbReference type="ARBA" id="ARBA00023002"/>
    </source>
</evidence>
<dbReference type="PANTHER" id="PTHR43570:SF16">
    <property type="entry name" value="ALDEHYDE DEHYDROGENASE TYPE III, ISOFORM Q"/>
    <property type="match status" value="1"/>
</dbReference>
<evidence type="ECO:0000313" key="8">
    <source>
        <dbReference type="EMBL" id="KOO35277.1"/>
    </source>
</evidence>
<dbReference type="EMBL" id="JWZX01000926">
    <property type="protein sequence ID" value="KOO35277.1"/>
    <property type="molecule type" value="Genomic_DNA"/>
</dbReference>
<dbReference type="InterPro" id="IPR029510">
    <property type="entry name" value="Ald_DH_CS_GLU"/>
</dbReference>
<dbReference type="Gene3D" id="3.40.309.10">
    <property type="entry name" value="Aldehyde Dehydrogenase, Chain A, domain 2"/>
    <property type="match status" value="1"/>
</dbReference>
<feature type="domain" description="Aldehyde dehydrogenase" evidence="7">
    <location>
        <begin position="2"/>
        <end position="397"/>
    </location>
</feature>
<gene>
    <name evidence="8" type="ORF">Ctob_006460</name>
</gene>
<dbReference type="InterPro" id="IPR012394">
    <property type="entry name" value="Aldehyde_DH_NAD(P)"/>
</dbReference>
<dbReference type="PIRSF" id="PIRSF036492">
    <property type="entry name" value="ALDH"/>
    <property type="match status" value="1"/>
</dbReference>
<dbReference type="CDD" id="cd07087">
    <property type="entry name" value="ALDH_F3-13-14_CALDH-like"/>
    <property type="match status" value="1"/>
</dbReference>
<dbReference type="InterPro" id="IPR015590">
    <property type="entry name" value="Aldehyde_DH_dom"/>
</dbReference>
<keyword evidence="9" id="KW-1185">Reference proteome</keyword>
<dbReference type="GO" id="GO:0005737">
    <property type="term" value="C:cytoplasm"/>
    <property type="evidence" value="ECO:0007669"/>
    <property type="project" value="TreeGrafter"/>
</dbReference>
<comment type="caution">
    <text evidence="8">The sequence shown here is derived from an EMBL/GenBank/DDBJ whole genome shotgun (WGS) entry which is preliminary data.</text>
</comment>
<dbReference type="Pfam" id="PF00171">
    <property type="entry name" value="Aldedh"/>
    <property type="match status" value="1"/>
</dbReference>
<dbReference type="Gene3D" id="3.40.605.10">
    <property type="entry name" value="Aldehyde Dehydrogenase, Chain A, domain 1"/>
    <property type="match status" value="1"/>
</dbReference>
<evidence type="ECO:0000256" key="3">
    <source>
        <dbReference type="PIRNR" id="PIRNR036492"/>
    </source>
</evidence>
<dbReference type="GO" id="GO:0004029">
    <property type="term" value="F:aldehyde dehydrogenase (NAD+) activity"/>
    <property type="evidence" value="ECO:0007669"/>
    <property type="project" value="TreeGrafter"/>
</dbReference>
<dbReference type="InterPro" id="IPR016162">
    <property type="entry name" value="Ald_DH_N"/>
</dbReference>
<dbReference type="InterPro" id="IPR016160">
    <property type="entry name" value="Ald_DH_CS_CYS"/>
</dbReference>
<feature type="active site" evidence="4">
    <location>
        <position position="208"/>
    </location>
</feature>
<comment type="similarity">
    <text evidence="1 3 6">Belongs to the aldehyde dehydrogenase family.</text>
</comment>